<evidence type="ECO:0000256" key="3">
    <source>
        <dbReference type="ARBA" id="ARBA00023315"/>
    </source>
</evidence>
<dbReference type="OrthoDB" id="9778690at2"/>
<dbReference type="InterPro" id="IPR016036">
    <property type="entry name" value="Malonyl_transacylase_ACP-bd"/>
</dbReference>
<dbReference type="InterPro" id="IPR001227">
    <property type="entry name" value="Ac_transferase_dom_sf"/>
</dbReference>
<feature type="non-terminal residue" evidence="5">
    <location>
        <position position="1"/>
    </location>
</feature>
<dbReference type="GO" id="GO:0006633">
    <property type="term" value="P:fatty acid biosynthetic process"/>
    <property type="evidence" value="ECO:0007669"/>
    <property type="project" value="TreeGrafter"/>
</dbReference>
<evidence type="ECO:0000313" key="6">
    <source>
        <dbReference type="Proteomes" id="UP000037773"/>
    </source>
</evidence>
<dbReference type="Gene3D" id="3.40.366.10">
    <property type="entry name" value="Malonyl-Coenzyme A Acyl Carrier Protein, domain 2"/>
    <property type="match status" value="1"/>
</dbReference>
<gene>
    <name evidence="5" type="ORF">ADK41_08240</name>
</gene>
<dbReference type="SUPFAM" id="SSF52151">
    <property type="entry name" value="FabD/lysophospholipase-like"/>
    <property type="match status" value="1"/>
</dbReference>
<keyword evidence="6" id="KW-1185">Reference proteome</keyword>
<proteinExistence type="predicted"/>
<dbReference type="AlphaFoldDB" id="A0A0M9XA90"/>
<evidence type="ECO:0000313" key="5">
    <source>
        <dbReference type="EMBL" id="KOT42544.1"/>
    </source>
</evidence>
<dbReference type="GO" id="GO:0004312">
    <property type="term" value="F:fatty acid synthase activity"/>
    <property type="evidence" value="ECO:0007669"/>
    <property type="project" value="TreeGrafter"/>
</dbReference>
<dbReference type="EMBL" id="LGCN01000075">
    <property type="protein sequence ID" value="KOT42544.1"/>
    <property type="molecule type" value="Genomic_DNA"/>
</dbReference>
<sequence length="145" mass="15082">LFAVEVALFRLVESWGVRPEFVAGHSIGEVAAAYVAGVFSLADACALVAARGRLMQALPAGGAMVAVEAAEAEVLPHLTGEVSLAAVNGPSSVVISGAEAAVEAVAEVFRVQGRRTSRLRVSHAFHSPLMEPMLEEFRTVAEALS</sequence>
<dbReference type="SMART" id="SM00827">
    <property type="entry name" value="PKS_AT"/>
    <property type="match status" value="1"/>
</dbReference>
<accession>A0A0M9XA90</accession>
<dbReference type="Pfam" id="PF00698">
    <property type="entry name" value="Acyl_transf_1"/>
    <property type="match status" value="1"/>
</dbReference>
<dbReference type="RefSeq" id="WP_037805367.1">
    <property type="nucleotide sequence ID" value="NZ_LGCN01000075.1"/>
</dbReference>
<feature type="non-terminal residue" evidence="5">
    <location>
        <position position="145"/>
    </location>
</feature>
<dbReference type="InterPro" id="IPR016035">
    <property type="entry name" value="Acyl_Trfase/lysoPLipase"/>
</dbReference>
<dbReference type="SUPFAM" id="SSF55048">
    <property type="entry name" value="Probable ACP-binding domain of malonyl-CoA ACP transacylase"/>
    <property type="match status" value="1"/>
</dbReference>
<evidence type="ECO:0000259" key="4">
    <source>
        <dbReference type="SMART" id="SM00827"/>
    </source>
</evidence>
<dbReference type="PANTHER" id="PTHR43775:SF51">
    <property type="entry name" value="INACTIVE PHENOLPHTHIOCEROL SYNTHESIS POLYKETIDE SYNTHASE TYPE I PKS1-RELATED"/>
    <property type="match status" value="1"/>
</dbReference>
<keyword evidence="1" id="KW-0808">Transferase</keyword>
<dbReference type="InterPro" id="IPR050091">
    <property type="entry name" value="PKS_NRPS_Biosynth_Enz"/>
</dbReference>
<organism evidence="5 6">
    <name type="scientific">Streptomyces caelestis</name>
    <dbReference type="NCBI Taxonomy" id="36816"/>
    <lineage>
        <taxon>Bacteria</taxon>
        <taxon>Bacillati</taxon>
        <taxon>Actinomycetota</taxon>
        <taxon>Actinomycetes</taxon>
        <taxon>Kitasatosporales</taxon>
        <taxon>Streptomycetaceae</taxon>
        <taxon>Streptomyces</taxon>
    </lineage>
</organism>
<dbReference type="PANTHER" id="PTHR43775">
    <property type="entry name" value="FATTY ACID SYNTHASE"/>
    <property type="match status" value="1"/>
</dbReference>
<protein>
    <recommendedName>
        <fullName evidence="4">Malonyl-CoA:ACP transacylase (MAT) domain-containing protein</fullName>
    </recommendedName>
</protein>
<keyword evidence="2" id="KW-0511">Multifunctional enzyme</keyword>
<evidence type="ECO:0000256" key="1">
    <source>
        <dbReference type="ARBA" id="ARBA00022679"/>
    </source>
</evidence>
<evidence type="ECO:0000256" key="2">
    <source>
        <dbReference type="ARBA" id="ARBA00023268"/>
    </source>
</evidence>
<dbReference type="Proteomes" id="UP000037773">
    <property type="component" value="Unassembled WGS sequence"/>
</dbReference>
<dbReference type="InterPro" id="IPR014043">
    <property type="entry name" value="Acyl_transferase_dom"/>
</dbReference>
<comment type="caution">
    <text evidence="5">The sequence shown here is derived from an EMBL/GenBank/DDBJ whole genome shotgun (WGS) entry which is preliminary data.</text>
</comment>
<reference evidence="5 6" key="1">
    <citation type="submission" date="2015-07" db="EMBL/GenBank/DDBJ databases">
        <authorList>
            <person name="Noorani M."/>
        </authorList>
    </citation>
    <scope>NUCLEOTIDE SEQUENCE [LARGE SCALE GENOMIC DNA]</scope>
    <source>
        <strain evidence="5 6">NRRL B-24567</strain>
    </source>
</reference>
<keyword evidence="3" id="KW-0012">Acyltransferase</keyword>
<feature type="domain" description="Malonyl-CoA:ACP transacylase (MAT)" evidence="4">
    <location>
        <begin position="1"/>
        <end position="145"/>
    </location>
</feature>
<name>A0A0M9XA90_9ACTN</name>